<proteinExistence type="inferred from homology"/>
<dbReference type="InterPro" id="IPR011283">
    <property type="entry name" value="Acetoacetyl-CoA_reductase"/>
</dbReference>
<dbReference type="NCBIfam" id="TIGR01829">
    <property type="entry name" value="AcAcCoA_reduct"/>
    <property type="match status" value="1"/>
</dbReference>
<evidence type="ECO:0000313" key="4">
    <source>
        <dbReference type="EMBL" id="MBD1546522.1"/>
    </source>
</evidence>
<dbReference type="GO" id="GO:0018454">
    <property type="term" value="F:acetoacetyl-CoA reductase activity"/>
    <property type="evidence" value="ECO:0007669"/>
    <property type="project" value="UniProtKB-EC"/>
</dbReference>
<dbReference type="InterPro" id="IPR020904">
    <property type="entry name" value="Sc_DH/Rdtase_CS"/>
</dbReference>
<evidence type="ECO:0000313" key="5">
    <source>
        <dbReference type="Proteomes" id="UP000598467"/>
    </source>
</evidence>
<dbReference type="PANTHER" id="PTHR42879:SF2">
    <property type="entry name" value="3-OXOACYL-[ACYL-CARRIER-PROTEIN] REDUCTASE FABG"/>
    <property type="match status" value="1"/>
</dbReference>
<dbReference type="GO" id="GO:0042619">
    <property type="term" value="P:poly-hydroxybutyrate biosynthetic process"/>
    <property type="evidence" value="ECO:0007669"/>
    <property type="project" value="InterPro"/>
</dbReference>
<dbReference type="PROSITE" id="PS00061">
    <property type="entry name" value="ADH_SHORT"/>
    <property type="match status" value="1"/>
</dbReference>
<dbReference type="GO" id="GO:0032787">
    <property type="term" value="P:monocarboxylic acid metabolic process"/>
    <property type="evidence" value="ECO:0007669"/>
    <property type="project" value="UniProtKB-ARBA"/>
</dbReference>
<dbReference type="RefSeq" id="WP_190291188.1">
    <property type="nucleotide sequence ID" value="NZ_JABFCZ010000009.1"/>
</dbReference>
<evidence type="ECO:0000259" key="3">
    <source>
        <dbReference type="SMART" id="SM00822"/>
    </source>
</evidence>
<dbReference type="CDD" id="cd05333">
    <property type="entry name" value="BKR_SDR_c"/>
    <property type="match status" value="1"/>
</dbReference>
<dbReference type="EMBL" id="JABFCZ010000009">
    <property type="protein sequence ID" value="MBD1546522.1"/>
    <property type="molecule type" value="Genomic_DNA"/>
</dbReference>
<dbReference type="SUPFAM" id="SSF51735">
    <property type="entry name" value="NAD(P)-binding Rossmann-fold domains"/>
    <property type="match status" value="1"/>
</dbReference>
<evidence type="ECO:0000256" key="1">
    <source>
        <dbReference type="ARBA" id="ARBA00006484"/>
    </source>
</evidence>
<dbReference type="PANTHER" id="PTHR42879">
    <property type="entry name" value="3-OXOACYL-(ACYL-CARRIER-PROTEIN) REDUCTASE"/>
    <property type="match status" value="1"/>
</dbReference>
<dbReference type="AlphaFoldDB" id="A0A926NSD2"/>
<dbReference type="Pfam" id="PF13561">
    <property type="entry name" value="adh_short_C2"/>
    <property type="match status" value="1"/>
</dbReference>
<dbReference type="SMART" id="SM00822">
    <property type="entry name" value="PKS_KR"/>
    <property type="match status" value="1"/>
</dbReference>
<dbReference type="GO" id="GO:0005737">
    <property type="term" value="C:cytoplasm"/>
    <property type="evidence" value="ECO:0007669"/>
    <property type="project" value="InterPro"/>
</dbReference>
<comment type="similarity">
    <text evidence="1">Belongs to the short-chain dehydrogenases/reductases (SDR) family.</text>
</comment>
<dbReference type="FunFam" id="3.40.50.720:FF:000173">
    <property type="entry name" value="3-oxoacyl-[acyl-carrier protein] reductase"/>
    <property type="match status" value="1"/>
</dbReference>
<evidence type="ECO:0000256" key="2">
    <source>
        <dbReference type="ARBA" id="ARBA00023002"/>
    </source>
</evidence>
<protein>
    <submittedName>
        <fullName evidence="4">Acetoacetyl-CoA reductase</fullName>
        <ecNumber evidence="4">1.1.1.36</ecNumber>
    </submittedName>
</protein>
<name>A0A926NSD2_9HYPH</name>
<dbReference type="EC" id="1.1.1.36" evidence="4"/>
<reference evidence="4" key="1">
    <citation type="submission" date="2020-05" db="EMBL/GenBank/DDBJ databases">
        <title>Identification of trans-AT polyketide cluster in two marine bacteria, producers of a novel glutaramide-containing polyketide sesbanimide D and analogs.</title>
        <authorList>
            <person name="Kacar D."/>
            <person name="Rodriguez P."/>
            <person name="Canedo L."/>
            <person name="Gonzalez E."/>
            <person name="Galan B."/>
            <person name="De La Calle F."/>
            <person name="Garcia J.L."/>
        </authorList>
    </citation>
    <scope>NUCLEOTIDE SEQUENCE</scope>
    <source>
        <strain evidence="4">PHM038</strain>
    </source>
</reference>
<dbReference type="Gene3D" id="3.40.50.720">
    <property type="entry name" value="NAD(P)-binding Rossmann-like Domain"/>
    <property type="match status" value="1"/>
</dbReference>
<dbReference type="PRINTS" id="PR00080">
    <property type="entry name" value="SDRFAMILY"/>
</dbReference>
<dbReference type="InterPro" id="IPR050259">
    <property type="entry name" value="SDR"/>
</dbReference>
<dbReference type="InterPro" id="IPR002347">
    <property type="entry name" value="SDR_fam"/>
</dbReference>
<feature type="domain" description="Ketoreductase" evidence="3">
    <location>
        <begin position="3"/>
        <end position="178"/>
    </location>
</feature>
<dbReference type="NCBIfam" id="NF009466">
    <property type="entry name" value="PRK12826.1-2"/>
    <property type="match status" value="1"/>
</dbReference>
<dbReference type="InterPro" id="IPR036291">
    <property type="entry name" value="NAD(P)-bd_dom_sf"/>
</dbReference>
<comment type="caution">
    <text evidence="4">The sequence shown here is derived from an EMBL/GenBank/DDBJ whole genome shotgun (WGS) entry which is preliminary data.</text>
</comment>
<dbReference type="InterPro" id="IPR057326">
    <property type="entry name" value="KR_dom"/>
</dbReference>
<gene>
    <name evidence="4" type="primary">phbB</name>
    <name evidence="4" type="ORF">HK439_09625</name>
</gene>
<sequence>MSKVALVTGGTRGIGEAISKGLKAAGYTVAATYHGNTEKAEEFKAATGIHVYKWDVSHPDECVAGIAKVEEELGPVEVLVNNAGITRDGMFHKMSFEHWREVLSTNLDSMFTMTRPVIEGMRSRGAGRVINISSINGQKGQMGQTNYSAAKAGVIGFTKALAQENAFKGITVNAICPGYINTDMVAAMPEKVLESIVSGIPVGRLGHPEEIAATVVYLASDAAAFMTGAVMTINGGQYIANG</sequence>
<organism evidence="4 5">
    <name type="scientific">Roseibium aggregatum</name>
    <dbReference type="NCBI Taxonomy" id="187304"/>
    <lineage>
        <taxon>Bacteria</taxon>
        <taxon>Pseudomonadati</taxon>
        <taxon>Pseudomonadota</taxon>
        <taxon>Alphaproteobacteria</taxon>
        <taxon>Hyphomicrobiales</taxon>
        <taxon>Stappiaceae</taxon>
        <taxon>Roseibium</taxon>
    </lineage>
</organism>
<dbReference type="PRINTS" id="PR00081">
    <property type="entry name" value="GDHRDH"/>
</dbReference>
<accession>A0A926NSD2</accession>
<dbReference type="Proteomes" id="UP000598467">
    <property type="component" value="Unassembled WGS sequence"/>
</dbReference>
<keyword evidence="2 4" id="KW-0560">Oxidoreductase</keyword>
<dbReference type="NCBIfam" id="NF009464">
    <property type="entry name" value="PRK12824.1"/>
    <property type="match status" value="1"/>
</dbReference>